<reference evidence="2" key="1">
    <citation type="submission" date="2022-10" db="EMBL/GenBank/DDBJ databases">
        <title>Tapping the CABI collections for fungal endophytes: first genome assemblies for Collariella, Neodidymelliopsis, Ascochyta clinopodiicola, Didymella pomorum, Didymosphaeria variabile, Neocosmospora piperis and Neocucurbitaria cava.</title>
        <authorList>
            <person name="Hill R."/>
        </authorList>
    </citation>
    <scope>NUCLEOTIDE SEQUENCE</scope>
    <source>
        <strain evidence="2">IMI 360193</strain>
    </source>
</reference>
<protein>
    <submittedName>
        <fullName evidence="2">Uncharacterized protein</fullName>
    </submittedName>
</protein>
<dbReference type="AlphaFoldDB" id="A0A9W8WRK1"/>
<feature type="region of interest" description="Disordered" evidence="1">
    <location>
        <begin position="42"/>
        <end position="71"/>
    </location>
</feature>
<feature type="region of interest" description="Disordered" evidence="1">
    <location>
        <begin position="422"/>
        <end position="482"/>
    </location>
</feature>
<gene>
    <name evidence="2" type="ORF">N0V87_009205</name>
</gene>
<dbReference type="Proteomes" id="UP001140562">
    <property type="component" value="Unassembled WGS sequence"/>
</dbReference>
<feature type="compositionally biased region" description="Polar residues" evidence="1">
    <location>
        <begin position="463"/>
        <end position="476"/>
    </location>
</feature>
<dbReference type="EMBL" id="JAPEUV010000152">
    <property type="protein sequence ID" value="KAJ4331361.1"/>
    <property type="molecule type" value="Genomic_DNA"/>
</dbReference>
<evidence type="ECO:0000256" key="1">
    <source>
        <dbReference type="SAM" id="MobiDB-lite"/>
    </source>
</evidence>
<evidence type="ECO:0000313" key="3">
    <source>
        <dbReference type="Proteomes" id="UP001140562"/>
    </source>
</evidence>
<keyword evidence="3" id="KW-1185">Reference proteome</keyword>
<dbReference type="Gene3D" id="3.40.50.1460">
    <property type="match status" value="1"/>
</dbReference>
<sequence>MTVEFRSAARFGNAMTTDAINKQSNPLGKVIHADIKVTGIDNAPQSGEFTSSEEKLLEPSTSSPDDDEDKQRADHMRIWWDEAIAKNMSLPEGYLSVSVLIIKWADELDELKTKAEVQELETLFRKRFHYNTEIVELNMKGKPQLQLKSRVSKFIEDHDGPKNLLIVYYTGHGVYKDAENYLQLAACTNPVNGKGFHKDAHANWDKVEEILRSDDNDGDVLTILDTCYSSNMTKSAKEATRKFELLSACPIDQTTAAPGPYSFTRAMIDNLNELANSYGDKPFSTFHLNQRICMDKRRLDTPSHLWHRLPNDQHILLAPLQTKTEQARRNPQLAKAPRGYLTLQFALRDDTLNQVQIEFLTTKIAEAFANKSLLGLKRVDWLGIKPTRITSQFNRTTLAIYAITQWKKFLSRRQEERYSQRLMEDITTPMDVDTNRSAEPSSPRKRSCDANMDFPPMKRRVTEASTPPLTPISNPSRSHEES</sequence>
<name>A0A9W8WRK1_9PLEO</name>
<proteinExistence type="predicted"/>
<evidence type="ECO:0000313" key="2">
    <source>
        <dbReference type="EMBL" id="KAJ4331361.1"/>
    </source>
</evidence>
<comment type="caution">
    <text evidence="2">The sequence shown here is derived from an EMBL/GenBank/DDBJ whole genome shotgun (WGS) entry which is preliminary data.</text>
</comment>
<dbReference type="OrthoDB" id="4760831at2759"/>
<organism evidence="2 3">
    <name type="scientific">Didymella glomerata</name>
    <dbReference type="NCBI Taxonomy" id="749621"/>
    <lineage>
        <taxon>Eukaryota</taxon>
        <taxon>Fungi</taxon>
        <taxon>Dikarya</taxon>
        <taxon>Ascomycota</taxon>
        <taxon>Pezizomycotina</taxon>
        <taxon>Dothideomycetes</taxon>
        <taxon>Pleosporomycetidae</taxon>
        <taxon>Pleosporales</taxon>
        <taxon>Pleosporineae</taxon>
        <taxon>Didymellaceae</taxon>
        <taxon>Didymella</taxon>
    </lineage>
</organism>
<accession>A0A9W8WRK1</accession>